<comment type="caution">
    <text evidence="3">The sequence shown here is derived from an EMBL/GenBank/DDBJ whole genome shotgun (WGS) entry which is preliminary data.</text>
</comment>
<dbReference type="GO" id="GO:0004803">
    <property type="term" value="F:transposase activity"/>
    <property type="evidence" value="ECO:0007669"/>
    <property type="project" value="InterPro"/>
</dbReference>
<dbReference type="InterPro" id="IPR002525">
    <property type="entry name" value="Transp_IS110-like_N"/>
</dbReference>
<dbReference type="Gene3D" id="1.10.287.4070">
    <property type="match status" value="1"/>
</dbReference>
<dbReference type="EMBL" id="AZEY01000075">
    <property type="protein sequence ID" value="KRL65115.1"/>
    <property type="molecule type" value="Genomic_DNA"/>
</dbReference>
<dbReference type="InterPro" id="IPR003346">
    <property type="entry name" value="Transposase_20"/>
</dbReference>
<evidence type="ECO:0000313" key="4">
    <source>
        <dbReference type="Proteomes" id="UP000052013"/>
    </source>
</evidence>
<sequence>MSDVIALDVSEGHSYVVWYANGICQNEFQVLHTQSGFAKLLKLTLRAKHPVVYFEATGVYSRPVEHFCCENQLPYCRLNPLDLKLKTNGLRRLKTDSKDAHRIARAALSNHFRITQPRTLIYAKMCELTRFLDRIQADMHVKHVQLHAQLQQTFPELEQLFTSRVSKLALKVVSLFPHPDLVSGFSRTVLKNRLMHSTEKKLSKVKGLKYAEKLQKLAKDSYPAVSSDSVQVQAVRYYCHALIDLTVKKEHLIKQLVTLAHNLPEFDVLTSIPGIGAQSAAELIGELGNIRRFDNANQLNAFVGIDINRYQSGEYLRQDHINKRGDPRARMILYLIVKNMIRAQRLAPNHIVDYYYRLKNGPTPKRNKVALVACMNKTLYCLFSMVQANQKYDYTYHGLVVP</sequence>
<dbReference type="PANTHER" id="PTHR33055">
    <property type="entry name" value="TRANSPOSASE FOR INSERTION SEQUENCE ELEMENT IS1111A"/>
    <property type="match status" value="1"/>
</dbReference>
<name>A0A0R1SJV6_9LACO</name>
<evidence type="ECO:0000259" key="1">
    <source>
        <dbReference type="Pfam" id="PF01548"/>
    </source>
</evidence>
<dbReference type="GO" id="GO:0003677">
    <property type="term" value="F:DNA binding"/>
    <property type="evidence" value="ECO:0007669"/>
    <property type="project" value="InterPro"/>
</dbReference>
<dbReference type="Proteomes" id="UP000052013">
    <property type="component" value="Unassembled WGS sequence"/>
</dbReference>
<dbReference type="AlphaFoldDB" id="A0A0R1SJV6"/>
<protein>
    <submittedName>
        <fullName evidence="3">Transposase</fullName>
    </submittedName>
</protein>
<dbReference type="PANTHER" id="PTHR33055:SF3">
    <property type="entry name" value="PUTATIVE TRANSPOSASE FOR IS117-RELATED"/>
    <property type="match status" value="1"/>
</dbReference>
<dbReference type="STRING" id="1423739.FC85_GL000473"/>
<dbReference type="PATRIC" id="fig|1423739.3.peg.500"/>
<organism evidence="3 4">
    <name type="scientific">Lentilactobacillus diolivorans DSM 14421</name>
    <dbReference type="NCBI Taxonomy" id="1423739"/>
    <lineage>
        <taxon>Bacteria</taxon>
        <taxon>Bacillati</taxon>
        <taxon>Bacillota</taxon>
        <taxon>Bacilli</taxon>
        <taxon>Lactobacillales</taxon>
        <taxon>Lactobacillaceae</taxon>
        <taxon>Lentilactobacillus</taxon>
    </lineage>
</organism>
<reference evidence="3 4" key="1">
    <citation type="journal article" date="2015" name="Genome Announc.">
        <title>Expanding the biotechnology potential of lactobacilli through comparative genomics of 213 strains and associated genera.</title>
        <authorList>
            <person name="Sun Z."/>
            <person name="Harris H.M."/>
            <person name="McCann A."/>
            <person name="Guo C."/>
            <person name="Argimon S."/>
            <person name="Zhang W."/>
            <person name="Yang X."/>
            <person name="Jeffery I.B."/>
            <person name="Cooney J.C."/>
            <person name="Kagawa T.F."/>
            <person name="Liu W."/>
            <person name="Song Y."/>
            <person name="Salvetti E."/>
            <person name="Wrobel A."/>
            <person name="Rasinkangas P."/>
            <person name="Parkhill J."/>
            <person name="Rea M.C."/>
            <person name="O'Sullivan O."/>
            <person name="Ritari J."/>
            <person name="Douillard F.P."/>
            <person name="Paul Ross R."/>
            <person name="Yang R."/>
            <person name="Briner A.E."/>
            <person name="Felis G.E."/>
            <person name="de Vos W.M."/>
            <person name="Barrangou R."/>
            <person name="Klaenhammer T.R."/>
            <person name="Caufield P.W."/>
            <person name="Cui Y."/>
            <person name="Zhang H."/>
            <person name="O'Toole P.W."/>
        </authorList>
    </citation>
    <scope>NUCLEOTIDE SEQUENCE [LARGE SCALE GENOMIC DNA]</scope>
    <source>
        <strain evidence="3 4">DSM 14421</strain>
    </source>
</reference>
<dbReference type="GO" id="GO:0006313">
    <property type="term" value="P:DNA transposition"/>
    <property type="evidence" value="ECO:0007669"/>
    <property type="project" value="InterPro"/>
</dbReference>
<gene>
    <name evidence="3" type="ORF">FC85_GL000473</name>
</gene>
<proteinExistence type="predicted"/>
<dbReference type="NCBIfam" id="NF033542">
    <property type="entry name" value="transpos_IS110"/>
    <property type="match status" value="1"/>
</dbReference>
<dbReference type="InterPro" id="IPR047650">
    <property type="entry name" value="Transpos_IS110"/>
</dbReference>
<feature type="domain" description="Transposase IS110-like N-terminal" evidence="1">
    <location>
        <begin position="6"/>
        <end position="155"/>
    </location>
</feature>
<dbReference type="Pfam" id="PF01548">
    <property type="entry name" value="DEDD_Tnp_IS110"/>
    <property type="match status" value="1"/>
</dbReference>
<evidence type="ECO:0000259" key="2">
    <source>
        <dbReference type="Pfam" id="PF02371"/>
    </source>
</evidence>
<evidence type="ECO:0000313" key="3">
    <source>
        <dbReference type="EMBL" id="KRL65115.1"/>
    </source>
</evidence>
<dbReference type="Pfam" id="PF02371">
    <property type="entry name" value="Transposase_20"/>
    <property type="match status" value="1"/>
</dbReference>
<accession>A0A0R1SJV6</accession>
<feature type="domain" description="Transposase IS116/IS110/IS902 C-terminal" evidence="2">
    <location>
        <begin position="268"/>
        <end position="346"/>
    </location>
</feature>